<keyword evidence="9" id="KW-0325">Glycoprotein</keyword>
<dbReference type="AlphaFoldDB" id="A0A5N5X171"/>
<keyword evidence="12" id="KW-0175">Coiled coil</keyword>
<reference evidence="14 15" key="1">
    <citation type="submission" date="2019-04" db="EMBL/GenBank/DDBJ databases">
        <title>Friends and foes A comparative genomics study of 23 Aspergillus species from section Flavi.</title>
        <authorList>
            <consortium name="DOE Joint Genome Institute"/>
            <person name="Kjaerbolling I."/>
            <person name="Vesth T."/>
            <person name="Frisvad J.C."/>
            <person name="Nybo J.L."/>
            <person name="Theobald S."/>
            <person name="Kildgaard S."/>
            <person name="Isbrandt T."/>
            <person name="Kuo A."/>
            <person name="Sato A."/>
            <person name="Lyhne E.K."/>
            <person name="Kogle M.E."/>
            <person name="Wiebenga A."/>
            <person name="Kun R.S."/>
            <person name="Lubbers R.J."/>
            <person name="Makela M.R."/>
            <person name="Barry K."/>
            <person name="Chovatia M."/>
            <person name="Clum A."/>
            <person name="Daum C."/>
            <person name="Haridas S."/>
            <person name="He G."/>
            <person name="LaButti K."/>
            <person name="Lipzen A."/>
            <person name="Mondo S."/>
            <person name="Riley R."/>
            <person name="Salamov A."/>
            <person name="Simmons B.A."/>
            <person name="Magnuson J.K."/>
            <person name="Henrissat B."/>
            <person name="Mortensen U.H."/>
            <person name="Larsen T.O."/>
            <person name="Devries R.P."/>
            <person name="Grigoriev I.V."/>
            <person name="Machida M."/>
            <person name="Baker S.E."/>
            <person name="Andersen M.R."/>
        </authorList>
    </citation>
    <scope>NUCLEOTIDE SEQUENCE [LARGE SCALE GENOMIC DNA]</scope>
    <source>
        <strain evidence="14 15">CBS 151.66</strain>
    </source>
</reference>
<evidence type="ECO:0000313" key="14">
    <source>
        <dbReference type="EMBL" id="KAB8074528.1"/>
    </source>
</evidence>
<dbReference type="Pfam" id="PF04163">
    <property type="entry name" value="Tht1"/>
    <property type="match status" value="1"/>
</dbReference>
<evidence type="ECO:0000313" key="15">
    <source>
        <dbReference type="Proteomes" id="UP000326565"/>
    </source>
</evidence>
<keyword evidence="10 11" id="KW-0539">Nucleus</keyword>
<keyword evidence="7" id="KW-1133">Transmembrane helix</keyword>
<evidence type="ECO:0000256" key="11">
    <source>
        <dbReference type="RuleBase" id="RU368082"/>
    </source>
</evidence>
<gene>
    <name evidence="14" type="ORF">BDV29DRAFT_190884</name>
</gene>
<name>A0A5N5X171_9EURO</name>
<evidence type="ECO:0000256" key="4">
    <source>
        <dbReference type="ARBA" id="ARBA00022692"/>
    </source>
</evidence>
<dbReference type="OrthoDB" id="5311848at2759"/>
<comment type="similarity">
    <text evidence="2 11">Belongs to the KAR5 family.</text>
</comment>
<accession>A0A5N5X171</accession>
<keyword evidence="3 11" id="KW-0415">Karyogamy</keyword>
<dbReference type="GO" id="GO:0048288">
    <property type="term" value="P:nuclear membrane fusion involved in karyogamy"/>
    <property type="evidence" value="ECO:0007669"/>
    <property type="project" value="UniProtKB-UniRule"/>
</dbReference>
<evidence type="ECO:0000256" key="1">
    <source>
        <dbReference type="ARBA" id="ARBA00003389"/>
    </source>
</evidence>
<keyword evidence="5 11" id="KW-0732">Signal</keyword>
<evidence type="ECO:0000256" key="10">
    <source>
        <dbReference type="ARBA" id="ARBA00023242"/>
    </source>
</evidence>
<dbReference type="PANTHER" id="PTHR28012:SF1">
    <property type="entry name" value="NUCLEAR FUSION PROTEIN KAR5"/>
    <property type="match status" value="1"/>
</dbReference>
<dbReference type="PANTHER" id="PTHR28012">
    <property type="entry name" value="NUCLEAR FUSION PROTEIN KAR5"/>
    <property type="match status" value="1"/>
</dbReference>
<protein>
    <recommendedName>
        <fullName evidence="16">Nuclear fusion protein KAR5</fullName>
    </recommendedName>
</protein>
<proteinExistence type="inferred from homology"/>
<evidence type="ECO:0000256" key="7">
    <source>
        <dbReference type="ARBA" id="ARBA00022989"/>
    </source>
</evidence>
<dbReference type="Proteomes" id="UP000326565">
    <property type="component" value="Unassembled WGS sequence"/>
</dbReference>
<comment type="function">
    <text evidence="1 11">Required for nuclear membrane fusion during karyogamy.</text>
</comment>
<dbReference type="InterPro" id="IPR007292">
    <property type="entry name" value="Nuclear_fusion_Kar5"/>
</dbReference>
<keyword evidence="6 11" id="KW-0256">Endoplasmic reticulum</keyword>
<dbReference type="GO" id="GO:0005789">
    <property type="term" value="C:endoplasmic reticulum membrane"/>
    <property type="evidence" value="ECO:0007669"/>
    <property type="project" value="UniProtKB-SubCell"/>
</dbReference>
<evidence type="ECO:0000256" key="2">
    <source>
        <dbReference type="ARBA" id="ARBA00010473"/>
    </source>
</evidence>
<evidence type="ECO:0000256" key="9">
    <source>
        <dbReference type="ARBA" id="ARBA00023180"/>
    </source>
</evidence>
<organism evidence="14 15">
    <name type="scientific">Aspergillus leporis</name>
    <dbReference type="NCBI Taxonomy" id="41062"/>
    <lineage>
        <taxon>Eukaryota</taxon>
        <taxon>Fungi</taxon>
        <taxon>Dikarya</taxon>
        <taxon>Ascomycota</taxon>
        <taxon>Pezizomycotina</taxon>
        <taxon>Eurotiomycetes</taxon>
        <taxon>Eurotiomycetidae</taxon>
        <taxon>Eurotiales</taxon>
        <taxon>Aspergillaceae</taxon>
        <taxon>Aspergillus</taxon>
        <taxon>Aspergillus subgen. Circumdati</taxon>
    </lineage>
</organism>
<feature type="chain" id="PRO_5024879592" description="Nuclear fusion protein KAR5" evidence="13">
    <location>
        <begin position="33"/>
        <end position="525"/>
    </location>
</feature>
<evidence type="ECO:0000256" key="5">
    <source>
        <dbReference type="ARBA" id="ARBA00022729"/>
    </source>
</evidence>
<feature type="signal peptide" evidence="13">
    <location>
        <begin position="1"/>
        <end position="32"/>
    </location>
</feature>
<keyword evidence="8" id="KW-0472">Membrane</keyword>
<keyword evidence="4" id="KW-0812">Transmembrane</keyword>
<dbReference type="GO" id="GO:0031965">
    <property type="term" value="C:nuclear membrane"/>
    <property type="evidence" value="ECO:0007669"/>
    <property type="project" value="UniProtKB-SubCell"/>
</dbReference>
<dbReference type="GO" id="GO:0000742">
    <property type="term" value="P:karyogamy involved in conjugation with cellular fusion"/>
    <property type="evidence" value="ECO:0007669"/>
    <property type="project" value="UniProtKB-UniRule"/>
</dbReference>
<evidence type="ECO:0008006" key="16">
    <source>
        <dbReference type="Google" id="ProtNLM"/>
    </source>
</evidence>
<dbReference type="EMBL" id="ML732208">
    <property type="protein sequence ID" value="KAB8074528.1"/>
    <property type="molecule type" value="Genomic_DNA"/>
</dbReference>
<evidence type="ECO:0000256" key="3">
    <source>
        <dbReference type="ARBA" id="ARBA00022459"/>
    </source>
</evidence>
<sequence length="525" mass="58187">MTPVTIMGPQLRLLAVAHICLLLCSVFSGVQGSANGLSVLKDDSSEEVDLVSFLSSKTTQRDAMFTEAVQLLESMRSSPSCNRIAASRLVTSCQSIDGKTNNINPEAHIVLEHTRSVYAVRLAICELNGAGTSIPPSCLPVTFPPPRKKGIFGFPPKSKLPVNTADSISAQVLESCLKSLESRPQWWTSYSNSRQNAFIICQASRIESEKEELLSLHKSVVESSRKLNQGLDEALRTAAAESVQHRAFVREVEALNAKLAQDIDETQSRLKAVFEKVFYNIEAKAVSVANTVASVLGRVQDRTTALDKSMQNISAEANKLQYTFREVLEEVLSRNEQIALAQQKDALSHNELALSVRSTLQSLLQDDMARLSQDVKAFDAFIEWLSGRFRLLSERELNISEKRLQKFEVLLEAIRLKAEDLHEVQLQQSETVKVLSTLQEKLQSSIRISQALLDRTATTTANLQAMIGDTTVRYKDSPVWGRLFSTYSRWTVYGLLLSLIASHHVKAALAMLAIGAFHLVTTKIL</sequence>
<comment type="subcellular location">
    <subcellularLocation>
        <location evidence="11">Endoplasmic reticulum membrane</location>
    </subcellularLocation>
    <subcellularLocation>
        <location evidence="11">Nucleus membrane</location>
    </subcellularLocation>
</comment>
<evidence type="ECO:0000256" key="12">
    <source>
        <dbReference type="SAM" id="Coils"/>
    </source>
</evidence>
<keyword evidence="15" id="KW-1185">Reference proteome</keyword>
<feature type="coiled-coil region" evidence="12">
    <location>
        <begin position="249"/>
        <end position="276"/>
    </location>
</feature>
<evidence type="ECO:0000256" key="8">
    <source>
        <dbReference type="ARBA" id="ARBA00023136"/>
    </source>
</evidence>
<evidence type="ECO:0000256" key="13">
    <source>
        <dbReference type="SAM" id="SignalP"/>
    </source>
</evidence>
<evidence type="ECO:0000256" key="6">
    <source>
        <dbReference type="ARBA" id="ARBA00022824"/>
    </source>
</evidence>